<dbReference type="Gene3D" id="1.10.238.180">
    <property type="match status" value="1"/>
</dbReference>
<evidence type="ECO:0000256" key="21">
    <source>
        <dbReference type="SAM" id="MobiDB-lite"/>
    </source>
</evidence>
<evidence type="ECO:0000256" key="9">
    <source>
        <dbReference type="ARBA" id="ARBA00022837"/>
    </source>
</evidence>
<keyword evidence="24" id="KW-1185">Reference proteome</keyword>
<dbReference type="GO" id="GO:0005634">
    <property type="term" value="C:nucleus"/>
    <property type="evidence" value="ECO:0007669"/>
    <property type="project" value="UniProtKB-SubCell"/>
</dbReference>
<name>A0A8T0A4D4_SILME</name>
<comment type="caution">
    <text evidence="23">The sequence shown here is derived from an EMBL/GenBank/DDBJ whole genome shotgun (WGS) entry which is preliminary data.</text>
</comment>
<dbReference type="Gene3D" id="2.80.10.50">
    <property type="match status" value="1"/>
</dbReference>
<dbReference type="InterPro" id="IPR057835">
    <property type="entry name" value="EF-hand_STIM1/2"/>
</dbReference>
<dbReference type="SUPFAM" id="SSF47769">
    <property type="entry name" value="SAM/Pointed domain"/>
    <property type="match status" value="1"/>
</dbReference>
<dbReference type="InterPro" id="IPR008967">
    <property type="entry name" value="p53-like_TF_DNA-bd_sf"/>
</dbReference>
<gene>
    <name evidence="23" type="ORF">HF521_015055</name>
</gene>
<evidence type="ECO:0000256" key="20">
    <source>
        <dbReference type="SAM" id="Coils"/>
    </source>
</evidence>
<dbReference type="InterPro" id="IPR015350">
    <property type="entry name" value="Beta-trefoil_DNA-bd_dom"/>
</dbReference>
<dbReference type="GO" id="GO:0005509">
    <property type="term" value="F:calcium ion binding"/>
    <property type="evidence" value="ECO:0007669"/>
    <property type="project" value="TreeGrafter"/>
</dbReference>
<evidence type="ECO:0000256" key="17">
    <source>
        <dbReference type="ARBA" id="ARBA00023180"/>
    </source>
</evidence>
<dbReference type="PROSITE" id="PS50105">
    <property type="entry name" value="SAM_DOMAIN"/>
    <property type="match status" value="1"/>
</dbReference>
<dbReference type="PANTHER" id="PTHR15136">
    <property type="entry name" value="STROMAL INTERACTION MOLECULE HOMOLOG"/>
    <property type="match status" value="1"/>
</dbReference>
<feature type="region of interest" description="Disordered" evidence="21">
    <location>
        <begin position="1325"/>
        <end position="1391"/>
    </location>
</feature>
<evidence type="ECO:0000256" key="16">
    <source>
        <dbReference type="ARBA" id="ARBA00023163"/>
    </source>
</evidence>
<comment type="similarity">
    <text evidence="2">Belongs to the Su(H) family.</text>
</comment>
<evidence type="ECO:0000256" key="3">
    <source>
        <dbReference type="ARBA" id="ARBA00022448"/>
    </source>
</evidence>
<keyword evidence="6" id="KW-0812">Transmembrane</keyword>
<dbReference type="Proteomes" id="UP000606274">
    <property type="component" value="Unassembled WGS sequence"/>
</dbReference>
<keyword evidence="15" id="KW-0472">Membrane</keyword>
<evidence type="ECO:0000256" key="8">
    <source>
        <dbReference type="ARBA" id="ARBA00022729"/>
    </source>
</evidence>
<feature type="coiled-coil region" evidence="20">
    <location>
        <begin position="586"/>
        <end position="726"/>
    </location>
</feature>
<dbReference type="InterPro" id="IPR001660">
    <property type="entry name" value="SAM"/>
</dbReference>
<dbReference type="SMART" id="SM01267">
    <property type="entry name" value="LAG1_DNAbind"/>
    <property type="match status" value="1"/>
</dbReference>
<keyword evidence="10" id="KW-1133">Transmembrane helix</keyword>
<dbReference type="GO" id="GO:0000978">
    <property type="term" value="F:RNA polymerase II cis-regulatory region sequence-specific DNA binding"/>
    <property type="evidence" value="ECO:0007669"/>
    <property type="project" value="InterPro"/>
</dbReference>
<protein>
    <recommendedName>
        <fullName evidence="22">SAM domain-containing protein</fullName>
    </recommendedName>
</protein>
<evidence type="ECO:0000313" key="23">
    <source>
        <dbReference type="EMBL" id="KAF7686662.1"/>
    </source>
</evidence>
<dbReference type="InterPro" id="IPR032393">
    <property type="entry name" value="SOAR_STIM1/2"/>
</dbReference>
<dbReference type="GO" id="GO:0002115">
    <property type="term" value="P:store-operated calcium entry"/>
    <property type="evidence" value="ECO:0007669"/>
    <property type="project" value="TreeGrafter"/>
</dbReference>
<evidence type="ECO:0000256" key="13">
    <source>
        <dbReference type="ARBA" id="ARBA00023065"/>
    </source>
</evidence>
<dbReference type="Pfam" id="PF16533">
    <property type="entry name" value="SOAR"/>
    <property type="match status" value="1"/>
</dbReference>
<dbReference type="InterPro" id="IPR037095">
    <property type="entry name" value="RBP-J/Cbf11_DNA-bd_sf"/>
</dbReference>
<dbReference type="GO" id="GO:0060429">
    <property type="term" value="P:epithelium development"/>
    <property type="evidence" value="ECO:0007669"/>
    <property type="project" value="UniProtKB-ARBA"/>
</dbReference>
<dbReference type="Pfam" id="PF25578">
    <property type="entry name" value="EF-hand_STIM1"/>
    <property type="match status" value="1"/>
</dbReference>
<evidence type="ECO:0000256" key="4">
    <source>
        <dbReference type="ARBA" id="ARBA00022553"/>
    </source>
</evidence>
<evidence type="ECO:0000256" key="2">
    <source>
        <dbReference type="ARBA" id="ARBA00009704"/>
    </source>
</evidence>
<evidence type="ECO:0000256" key="15">
    <source>
        <dbReference type="ARBA" id="ARBA00023136"/>
    </source>
</evidence>
<dbReference type="GO" id="GO:0005783">
    <property type="term" value="C:endoplasmic reticulum"/>
    <property type="evidence" value="ECO:0007669"/>
    <property type="project" value="TreeGrafter"/>
</dbReference>
<keyword evidence="7" id="KW-0479">Metal-binding</keyword>
<dbReference type="GO" id="GO:0009653">
    <property type="term" value="P:anatomical structure morphogenesis"/>
    <property type="evidence" value="ECO:0007669"/>
    <property type="project" value="UniProtKB-ARBA"/>
</dbReference>
<dbReference type="FunFam" id="1.10.150.50:FF:000009">
    <property type="entry name" value="Stromal interaction molecule 1"/>
    <property type="match status" value="1"/>
</dbReference>
<keyword evidence="12 20" id="KW-0175">Coiled coil</keyword>
<dbReference type="GO" id="GO:0051049">
    <property type="term" value="P:regulation of transport"/>
    <property type="evidence" value="ECO:0007669"/>
    <property type="project" value="UniProtKB-ARBA"/>
</dbReference>
<dbReference type="Gene3D" id="1.20.5.340">
    <property type="match status" value="1"/>
</dbReference>
<evidence type="ECO:0000256" key="18">
    <source>
        <dbReference type="ARBA" id="ARBA00023242"/>
    </source>
</evidence>
<evidence type="ECO:0000256" key="1">
    <source>
        <dbReference type="ARBA" id="ARBA00004123"/>
    </source>
</evidence>
<dbReference type="SUPFAM" id="SSF110217">
    <property type="entry name" value="DNA-binding protein LAG-1 (CSL)"/>
    <property type="match status" value="1"/>
</dbReference>
<dbReference type="InterPro" id="IPR015351">
    <property type="entry name" value="RBP-J/Cbf11/Cbf12_DNA-bd"/>
</dbReference>
<evidence type="ECO:0000313" key="24">
    <source>
        <dbReference type="Proteomes" id="UP000606274"/>
    </source>
</evidence>
<keyword evidence="11" id="KW-0805">Transcription regulation</keyword>
<dbReference type="GO" id="GO:0003700">
    <property type="term" value="F:DNA-binding transcription factor activity"/>
    <property type="evidence" value="ECO:0007669"/>
    <property type="project" value="InterPro"/>
</dbReference>
<dbReference type="SUPFAM" id="SSF49417">
    <property type="entry name" value="p53-like transcription factors"/>
    <property type="match status" value="1"/>
</dbReference>
<evidence type="ECO:0000256" key="19">
    <source>
        <dbReference type="ARBA" id="ARBA00046288"/>
    </source>
</evidence>
<dbReference type="Gene3D" id="1.10.150.50">
    <property type="entry name" value="Transcription Factor, Ets-1"/>
    <property type="match status" value="1"/>
</dbReference>
<dbReference type="Pfam" id="PF09270">
    <property type="entry name" value="BTD"/>
    <property type="match status" value="1"/>
</dbReference>
<dbReference type="FunFam" id="1.10.238.180:FF:000001">
    <property type="entry name" value="Stromal interaction molecule 1"/>
    <property type="match status" value="1"/>
</dbReference>
<feature type="compositionally biased region" description="Basic and acidic residues" evidence="21">
    <location>
        <begin position="1373"/>
        <end position="1384"/>
    </location>
</feature>
<evidence type="ECO:0000256" key="12">
    <source>
        <dbReference type="ARBA" id="ARBA00023054"/>
    </source>
</evidence>
<dbReference type="Pfam" id="PF09271">
    <property type="entry name" value="LAG1-DNAbind"/>
    <property type="match status" value="1"/>
</dbReference>
<feature type="compositionally biased region" description="Basic residues" evidence="21">
    <location>
        <begin position="1355"/>
        <end position="1372"/>
    </location>
</feature>
<dbReference type="GO" id="GO:0006357">
    <property type="term" value="P:regulation of transcription by RNA polymerase II"/>
    <property type="evidence" value="ECO:0007669"/>
    <property type="project" value="InterPro"/>
</dbReference>
<evidence type="ECO:0000256" key="11">
    <source>
        <dbReference type="ARBA" id="ARBA00023015"/>
    </source>
</evidence>
<evidence type="ECO:0000256" key="5">
    <source>
        <dbReference type="ARBA" id="ARBA00022568"/>
    </source>
</evidence>
<accession>A0A8T0A4D4</accession>
<dbReference type="Gene3D" id="1.10.287.3550">
    <property type="match status" value="1"/>
</dbReference>
<dbReference type="GO" id="GO:0005246">
    <property type="term" value="F:calcium channel regulator activity"/>
    <property type="evidence" value="ECO:0007669"/>
    <property type="project" value="InterPro"/>
</dbReference>
<reference evidence="23" key="1">
    <citation type="submission" date="2020-08" db="EMBL/GenBank/DDBJ databases">
        <title>Chromosome-level assembly of Southern catfish (Silurus meridionalis) provides insights into visual adaptation to the nocturnal and benthic lifestyles.</title>
        <authorList>
            <person name="Zhang Y."/>
            <person name="Wang D."/>
            <person name="Peng Z."/>
        </authorList>
    </citation>
    <scope>NUCLEOTIDE SEQUENCE</scope>
    <source>
        <strain evidence="23">SWU-2019-XX</strain>
        <tissue evidence="23">Muscle</tissue>
    </source>
</reference>
<proteinExistence type="inferred from homology"/>
<keyword evidence="4" id="KW-0597">Phosphoprotein</keyword>
<feature type="domain" description="SAM" evidence="22">
    <location>
        <begin position="474"/>
        <end position="532"/>
    </location>
</feature>
<dbReference type="GO" id="GO:0006874">
    <property type="term" value="P:intracellular calcium ion homeostasis"/>
    <property type="evidence" value="ECO:0007669"/>
    <property type="project" value="TreeGrafter"/>
</dbReference>
<keyword evidence="9" id="KW-0106">Calcium</keyword>
<dbReference type="InterPro" id="IPR036358">
    <property type="entry name" value="BTD_sf"/>
</dbReference>
<dbReference type="FunFam" id="2.60.40.1450:FF:000001">
    <property type="entry name" value="Recombining binding protein suppressor of hairless"/>
    <property type="match status" value="1"/>
</dbReference>
<dbReference type="FunFam" id="1.20.5.340:FF:000011">
    <property type="entry name" value="Stromal interaction molecule 1"/>
    <property type="match status" value="1"/>
</dbReference>
<dbReference type="GO" id="GO:0005886">
    <property type="term" value="C:plasma membrane"/>
    <property type="evidence" value="ECO:0007669"/>
    <property type="project" value="TreeGrafter"/>
</dbReference>
<dbReference type="InterPro" id="IPR013761">
    <property type="entry name" value="SAM/pointed_sf"/>
</dbReference>
<evidence type="ECO:0000256" key="10">
    <source>
        <dbReference type="ARBA" id="ARBA00022989"/>
    </source>
</evidence>
<dbReference type="Gene3D" id="2.60.40.1450">
    <property type="entry name" value="LAG1, DNA binding domain"/>
    <property type="match status" value="1"/>
</dbReference>
<keyword evidence="17" id="KW-0325">Glycoprotein</keyword>
<dbReference type="InterPro" id="IPR037608">
    <property type="entry name" value="STIM1/2"/>
</dbReference>
<evidence type="ECO:0000256" key="7">
    <source>
        <dbReference type="ARBA" id="ARBA00022723"/>
    </source>
</evidence>
<keyword evidence="8" id="KW-0732">Signal</keyword>
<sequence>MAPVVTGKFGELPQPKRLTREAMRNYLKERGDQTVLILHAKVAQKSYGNEKRFFCPPPCVYLMGCGWKKKKEQMEREGCTEQEAQPCAFIGIGNSEQEMQQLNLEGKNFCTAKTLYISDSDKRKHFMLTVKMFYGNSAEIGVFLSKRIKVISKPSKKKQSLKNADLCIASGTKVALFNRLRSQTVSTRYLHVEGGNFHASSQQWGAFYIHLLDDDESEGEEFTVRDGYIHYGQTVKLVCSVTGMALPRLVIRKVDKQTALMDADDPVSQLHKCAFYLKDTERMYLCLSQERIIQFQATPCPKETNKEMINDGASWTIISTDKAEYTFYEGMGPVTHPVTPVPVVESLQLIGGSVDEELMMMLRLPVLLISFGISLSFSTAEPAPKETITDVCQQVRPPCVTEADLYSLEALRHIHQEMDDDQDGGIEVEESVEFIIEDMQQQQTNKHSKLHREDQHITMEELWRGWKSSEVHNWTQEDVLRWLREFVELPQYEKNFKEFHVNGNTLPRIASNEPSFMSTYLKIQDQQHKHKLKLKALDVVLFGPPTRPPHNWMKDVLLIVSVLMGLGGCWFAQVQNKASKEHISKMIKDLESLQRAEKSLRDLQEQLERAQEEKRTVAVEKQFLEEKMRDEIQGAQEEANRLYKLRKGAVGELSRLRYAEEELEQIRGALKKAEQDMQASWSVQDSLQLWLQLTHEVEMQYYNIKKQNAEQQLATAKDEAEKIKKKRSSVFGTLHVAHSSSLDEVDHKILQAKNALTEVTACLQERLHRWQQIELLCGFAIMNNAGLHSLMATLYPDTNWMVWPRSTLSNYQMPAGIDDMEDGMPSMMPPKLPVTVTPLKLSPRALVRSRRTGHIVQAPVILSPDPDILIPIRPPVPWFDEEEEEAILFPVIVKPEGLETASDIDPIGPTVGIMYTSPGLDTSTRKIYRDNLDLFSDCVTSKIPVDGQENKPLRRISREELGYPVRVDSRKVSREELQVETQPRKISKEEPEVYTDALVGPACAKEPEVSADFKKIPMSLPINPSYSTIRLSTKEKLDSPTEPYLGIRYMDDAEVNVGGLRRKMFKEKKNLSGESLSKIILKEEPVTDSQSGDAAQEFNVRSILKEETQKRNIVFKDKPLDSASTSLLKDELDDFVSTDGQNVNVRNTKERFYRNVFKEERGLSMDKGKLFRGASIDSTFRKKAHNDLDTSVENWRGISLRERRDNSVPMKLSREERELVTEKQRLFRDIGQDETLDTPLDKIPRDVSAVPVETVRPKISKDEFVIPDQGLLSQPDLTINSLMLWNPPSDPLSHLVYDGILEKSYQNPLNVTSSADLRHPASISTSSQSLVSSDGASSVSTQSGNLSPEESRSGNKGKKSLKLKNLFKKKKDKEKDKDSKREHPQGGLQKL</sequence>
<keyword evidence="5" id="KW-0109">Calcium transport</keyword>
<keyword evidence="3" id="KW-0813">Transport</keyword>
<organism evidence="23 24">
    <name type="scientific">Silurus meridionalis</name>
    <name type="common">Southern catfish</name>
    <name type="synonym">Silurus soldatovi meridionalis</name>
    <dbReference type="NCBI Taxonomy" id="175797"/>
    <lineage>
        <taxon>Eukaryota</taxon>
        <taxon>Metazoa</taxon>
        <taxon>Chordata</taxon>
        <taxon>Craniata</taxon>
        <taxon>Vertebrata</taxon>
        <taxon>Euteleostomi</taxon>
        <taxon>Actinopterygii</taxon>
        <taxon>Neopterygii</taxon>
        <taxon>Teleostei</taxon>
        <taxon>Ostariophysi</taxon>
        <taxon>Siluriformes</taxon>
        <taxon>Siluridae</taxon>
        <taxon>Silurus</taxon>
    </lineage>
</organism>
<dbReference type="FunFam" id="2.80.10.50:FF:000003">
    <property type="entry name" value="recombining binding protein suppressor of hairless"/>
    <property type="match status" value="1"/>
</dbReference>
<feature type="compositionally biased region" description="Low complexity" evidence="21">
    <location>
        <begin position="1325"/>
        <end position="1344"/>
    </location>
</feature>
<keyword evidence="16" id="KW-0804">Transcription</keyword>
<keyword evidence="13" id="KW-0406">Ion transport</keyword>
<evidence type="ECO:0000256" key="14">
    <source>
        <dbReference type="ARBA" id="ARBA00023125"/>
    </source>
</evidence>
<evidence type="ECO:0000259" key="22">
    <source>
        <dbReference type="PROSITE" id="PS50105"/>
    </source>
</evidence>
<dbReference type="SMART" id="SM01268">
    <property type="entry name" value="BTD"/>
    <property type="match status" value="1"/>
</dbReference>
<comment type="subcellular location">
    <subcellularLocation>
        <location evidence="19">Endomembrane system</location>
        <topology evidence="19">Single-pass type I membrane protein</topology>
    </subcellularLocation>
    <subcellularLocation>
        <location evidence="1">Nucleus</location>
    </subcellularLocation>
</comment>
<dbReference type="Pfam" id="PF07647">
    <property type="entry name" value="SAM_2"/>
    <property type="match status" value="1"/>
</dbReference>
<keyword evidence="18" id="KW-0539">Nucleus</keyword>
<dbReference type="PANTHER" id="PTHR15136:SF12">
    <property type="entry name" value="STROMAL INTERACTION MOLECULE 2 ISOFORM X1"/>
    <property type="match status" value="1"/>
</dbReference>
<keyword evidence="14" id="KW-0238">DNA-binding</keyword>
<dbReference type="EMBL" id="JABFDY010000028">
    <property type="protein sequence ID" value="KAF7686662.1"/>
    <property type="molecule type" value="Genomic_DNA"/>
</dbReference>
<dbReference type="CDD" id="cd11722">
    <property type="entry name" value="SOAR"/>
    <property type="match status" value="1"/>
</dbReference>
<evidence type="ECO:0000256" key="6">
    <source>
        <dbReference type="ARBA" id="ARBA00022692"/>
    </source>
</evidence>